<comment type="caution">
    <text evidence="2">The sequence shown here is derived from an EMBL/GenBank/DDBJ whole genome shotgun (WGS) entry which is preliminary data.</text>
</comment>
<proteinExistence type="predicted"/>
<evidence type="ECO:0000313" key="3">
    <source>
        <dbReference type="Proteomes" id="UP000242450"/>
    </source>
</evidence>
<sequence>PGEPLGAKTDIYNLQPFTPPTPPKREPLQSQVFRVRAPIGSCAGAQKRRQWARGHGACVGAPPRKLPSKGRSVSREQGAFLLCIGPGNLAPDFEKNQSFGDTGAPSFWRTDLFLCEREPEKPESSKQSFCTDRAREKMELHFEVLRSSTTTEDNTLRRSSSAPLISGFGWLDKSDFTADASPFGPSLIGKSNIMPLFFAVDGQIVDDDDFNHIFSPDGHFSVQNIPLSIKVGKQILMQQTLLRDVLSAPLQGVRCAVRWGRVRRGVHQDKPLLVLRTTQKQSARVPEQKPWTLPPSLSRVPSGTLGSVIWGIDDKELGGRVKGLQAGIEVFPLLGVDLVQHAADNGVHCLSGYAIVLVFSTHIHSPVPCEAVASSDTSSRVSPDRQRLQAAGGMRCTVMAAAAQISGHPEAGLGVWQGAGSWQRPGARLAVGAQDRVQVCMEEAGLTREGGGSNWNLERYSWNKGKHYAGRDTSTGEIAATR</sequence>
<name>A0A212BZM8_CEREH</name>
<gene>
    <name evidence="2" type="ORF">Celaphus_00009542</name>
</gene>
<protein>
    <submittedName>
        <fullName evidence="2">Uncharacterized protein</fullName>
    </submittedName>
</protein>
<accession>A0A212BZM8</accession>
<feature type="non-terminal residue" evidence="2">
    <location>
        <position position="482"/>
    </location>
</feature>
<feature type="non-terminal residue" evidence="2">
    <location>
        <position position="1"/>
    </location>
</feature>
<reference evidence="2 3" key="1">
    <citation type="journal article" date="2018" name="Mol. Genet. Genomics">
        <title>The red deer Cervus elaphus genome CerEla1.0: sequencing, annotating, genes, and chromosomes.</title>
        <authorList>
            <person name="Bana N.A."/>
            <person name="Nyiri A."/>
            <person name="Nagy J."/>
            <person name="Frank K."/>
            <person name="Nagy T."/>
            <person name="Steger V."/>
            <person name="Schiller M."/>
            <person name="Lakatos P."/>
            <person name="Sugar L."/>
            <person name="Horn P."/>
            <person name="Barta E."/>
            <person name="Orosz L."/>
        </authorList>
    </citation>
    <scope>NUCLEOTIDE SEQUENCE [LARGE SCALE GENOMIC DNA]</scope>
    <source>
        <strain evidence="2">Hungarian</strain>
    </source>
</reference>
<feature type="region of interest" description="Disordered" evidence="1">
    <location>
        <begin position="1"/>
        <end position="27"/>
    </location>
</feature>
<dbReference type="AlphaFoldDB" id="A0A212BZM8"/>
<dbReference type="EMBL" id="MKHE01000034">
    <property type="protein sequence ID" value="OWJ99202.1"/>
    <property type="molecule type" value="Genomic_DNA"/>
</dbReference>
<evidence type="ECO:0000313" key="2">
    <source>
        <dbReference type="EMBL" id="OWJ99202.1"/>
    </source>
</evidence>
<dbReference type="OrthoDB" id="10036177at2759"/>
<keyword evidence="3" id="KW-1185">Reference proteome</keyword>
<dbReference type="Proteomes" id="UP000242450">
    <property type="component" value="Chromosome X"/>
</dbReference>
<evidence type="ECO:0000256" key="1">
    <source>
        <dbReference type="SAM" id="MobiDB-lite"/>
    </source>
</evidence>
<organism evidence="2 3">
    <name type="scientific">Cervus elaphus hippelaphus</name>
    <name type="common">European red deer</name>
    <dbReference type="NCBI Taxonomy" id="46360"/>
    <lineage>
        <taxon>Eukaryota</taxon>
        <taxon>Metazoa</taxon>
        <taxon>Chordata</taxon>
        <taxon>Craniata</taxon>
        <taxon>Vertebrata</taxon>
        <taxon>Euteleostomi</taxon>
        <taxon>Mammalia</taxon>
        <taxon>Eutheria</taxon>
        <taxon>Laurasiatheria</taxon>
        <taxon>Artiodactyla</taxon>
        <taxon>Ruminantia</taxon>
        <taxon>Pecora</taxon>
        <taxon>Cervidae</taxon>
        <taxon>Cervinae</taxon>
        <taxon>Cervus</taxon>
    </lineage>
</organism>